<dbReference type="Proteomes" id="UP000317344">
    <property type="component" value="Chromosome"/>
</dbReference>
<keyword evidence="1" id="KW-0472">Membrane</keyword>
<organism evidence="2 3">
    <name type="scientific">Tomitella fengzijianii</name>
    <dbReference type="NCBI Taxonomy" id="2597660"/>
    <lineage>
        <taxon>Bacteria</taxon>
        <taxon>Bacillati</taxon>
        <taxon>Actinomycetota</taxon>
        <taxon>Actinomycetes</taxon>
        <taxon>Mycobacteriales</taxon>
        <taxon>Tomitella</taxon>
    </lineage>
</organism>
<dbReference type="InterPro" id="IPR036259">
    <property type="entry name" value="MFS_trans_sf"/>
</dbReference>
<keyword evidence="3" id="KW-1185">Reference proteome</keyword>
<feature type="transmembrane region" description="Helical" evidence="1">
    <location>
        <begin position="189"/>
        <end position="212"/>
    </location>
</feature>
<dbReference type="SUPFAM" id="SSF103473">
    <property type="entry name" value="MFS general substrate transporter"/>
    <property type="match status" value="1"/>
</dbReference>
<evidence type="ECO:0000256" key="1">
    <source>
        <dbReference type="SAM" id="Phobius"/>
    </source>
</evidence>
<name>A0A516X767_9ACTN</name>
<evidence type="ECO:0000313" key="3">
    <source>
        <dbReference type="Proteomes" id="UP000317344"/>
    </source>
</evidence>
<reference evidence="2 3" key="1">
    <citation type="submission" date="2019-07" db="EMBL/GenBank/DDBJ databases">
        <title>Tomitella cavernea sp. nov., an actinomycete isolated from soil.</title>
        <authorList>
            <person name="Cheng J."/>
        </authorList>
    </citation>
    <scope>NUCLEOTIDE SEQUENCE [LARGE SCALE GENOMIC DNA]</scope>
    <source>
        <strain evidence="2 3">HY188</strain>
    </source>
</reference>
<feature type="transmembrane region" description="Helical" evidence="1">
    <location>
        <begin position="110"/>
        <end position="132"/>
    </location>
</feature>
<feature type="transmembrane region" description="Helical" evidence="1">
    <location>
        <begin position="276"/>
        <end position="295"/>
    </location>
</feature>
<evidence type="ECO:0000313" key="2">
    <source>
        <dbReference type="EMBL" id="QDQ98918.1"/>
    </source>
</evidence>
<accession>A0A516X767</accession>
<dbReference type="PANTHER" id="PTHR23537">
    <property type="match status" value="1"/>
</dbReference>
<dbReference type="Pfam" id="PF06779">
    <property type="entry name" value="MFS_4"/>
    <property type="match status" value="1"/>
</dbReference>
<keyword evidence="1" id="KW-0812">Transmembrane</keyword>
<gene>
    <name evidence="2" type="ORF">FO059_01170</name>
</gene>
<dbReference type="AlphaFoldDB" id="A0A516X767"/>
<sequence length="357" mass="35798">MGVGRFVYTPLLPLMEEQAHVSASATAFVATANYLGYFLGAAALIVRPGWSRSRTAFRGALAVLVASEVVMIAAVSVPLWSASRLVAGVASAFVFVYAANALASRPFPGLGYAGVGVGIAASGLAVTLLQDLIGWEPLWLVAAAMGAAFAAGAWGLAPAAPPGPAKPGGGDAAGAVRVERPARSARKAWLLAGGYFLEGLGYIILGTFLVAAVSAEGPEWTGPASWVLVGAAAAPSTALWAWARRRFRTETLLAAALALQVVAALLPAVVGGTVAAAVAAVLFGGTFMGIAMLAMTAGVEMGVPRAAAVLTAGYAVGQILGPLVVTPLLAGGYDSAFLTAAGVLAAAFVLVAGIRRR</sequence>
<dbReference type="Gene3D" id="1.20.1250.20">
    <property type="entry name" value="MFS general substrate transporter like domains"/>
    <property type="match status" value="1"/>
</dbReference>
<proteinExistence type="predicted"/>
<feature type="transmembrane region" description="Helical" evidence="1">
    <location>
        <begin position="336"/>
        <end position="354"/>
    </location>
</feature>
<keyword evidence="1" id="KW-1133">Transmembrane helix</keyword>
<dbReference type="InterPro" id="IPR010645">
    <property type="entry name" value="MFS_4"/>
</dbReference>
<feature type="transmembrane region" description="Helical" evidence="1">
    <location>
        <begin position="85"/>
        <end position="103"/>
    </location>
</feature>
<feature type="transmembrane region" description="Helical" evidence="1">
    <location>
        <begin position="138"/>
        <end position="157"/>
    </location>
</feature>
<feature type="transmembrane region" description="Helical" evidence="1">
    <location>
        <begin position="20"/>
        <end position="45"/>
    </location>
</feature>
<dbReference type="EMBL" id="CP041765">
    <property type="protein sequence ID" value="QDQ98918.1"/>
    <property type="molecule type" value="Genomic_DNA"/>
</dbReference>
<reference evidence="2 3" key="2">
    <citation type="submission" date="2019-07" db="EMBL/GenBank/DDBJ databases">
        <authorList>
            <person name="Huang Y."/>
        </authorList>
    </citation>
    <scope>NUCLEOTIDE SEQUENCE [LARGE SCALE GENOMIC DNA]</scope>
    <source>
        <strain evidence="2 3">HY188</strain>
    </source>
</reference>
<dbReference type="OrthoDB" id="9797953at2"/>
<feature type="transmembrane region" description="Helical" evidence="1">
    <location>
        <begin position="224"/>
        <end position="243"/>
    </location>
</feature>
<dbReference type="PANTHER" id="PTHR23537:SF1">
    <property type="entry name" value="SUGAR TRANSPORTER"/>
    <property type="match status" value="1"/>
</dbReference>
<feature type="transmembrane region" description="Helical" evidence="1">
    <location>
        <begin position="307"/>
        <end position="330"/>
    </location>
</feature>
<dbReference type="GO" id="GO:0005886">
    <property type="term" value="C:plasma membrane"/>
    <property type="evidence" value="ECO:0007669"/>
    <property type="project" value="TreeGrafter"/>
</dbReference>
<protein>
    <submittedName>
        <fullName evidence="2">YbfB/YjiJ family MFS transporter</fullName>
    </submittedName>
</protein>
<feature type="transmembrane region" description="Helical" evidence="1">
    <location>
        <begin position="252"/>
        <end position="270"/>
    </location>
</feature>
<dbReference type="KEGG" id="toy:FO059_01170"/>
<feature type="transmembrane region" description="Helical" evidence="1">
    <location>
        <begin position="57"/>
        <end position="79"/>
    </location>
</feature>